<organism evidence="1 2">
    <name type="scientific">Vararia minispora EC-137</name>
    <dbReference type="NCBI Taxonomy" id="1314806"/>
    <lineage>
        <taxon>Eukaryota</taxon>
        <taxon>Fungi</taxon>
        <taxon>Dikarya</taxon>
        <taxon>Basidiomycota</taxon>
        <taxon>Agaricomycotina</taxon>
        <taxon>Agaricomycetes</taxon>
        <taxon>Russulales</taxon>
        <taxon>Lachnocladiaceae</taxon>
        <taxon>Vararia</taxon>
    </lineage>
</organism>
<evidence type="ECO:0000313" key="1">
    <source>
        <dbReference type="EMBL" id="KAI0031423.1"/>
    </source>
</evidence>
<reference evidence="1" key="1">
    <citation type="submission" date="2021-02" db="EMBL/GenBank/DDBJ databases">
        <authorList>
            <consortium name="DOE Joint Genome Institute"/>
            <person name="Ahrendt S."/>
            <person name="Looney B.P."/>
            <person name="Miyauchi S."/>
            <person name="Morin E."/>
            <person name="Drula E."/>
            <person name="Courty P.E."/>
            <person name="Chicoki N."/>
            <person name="Fauchery L."/>
            <person name="Kohler A."/>
            <person name="Kuo A."/>
            <person name="Labutti K."/>
            <person name="Pangilinan J."/>
            <person name="Lipzen A."/>
            <person name="Riley R."/>
            <person name="Andreopoulos W."/>
            <person name="He G."/>
            <person name="Johnson J."/>
            <person name="Barry K.W."/>
            <person name="Grigoriev I.V."/>
            <person name="Nagy L."/>
            <person name="Hibbett D."/>
            <person name="Henrissat B."/>
            <person name="Matheny P.B."/>
            <person name="Labbe J."/>
            <person name="Martin F."/>
        </authorList>
    </citation>
    <scope>NUCLEOTIDE SEQUENCE</scope>
    <source>
        <strain evidence="1">EC-137</strain>
    </source>
</reference>
<reference evidence="1" key="2">
    <citation type="journal article" date="2022" name="New Phytol.">
        <title>Evolutionary transition to the ectomycorrhizal habit in the genomes of a hyperdiverse lineage of mushroom-forming fungi.</title>
        <authorList>
            <person name="Looney B."/>
            <person name="Miyauchi S."/>
            <person name="Morin E."/>
            <person name="Drula E."/>
            <person name="Courty P.E."/>
            <person name="Kohler A."/>
            <person name="Kuo A."/>
            <person name="LaButti K."/>
            <person name="Pangilinan J."/>
            <person name="Lipzen A."/>
            <person name="Riley R."/>
            <person name="Andreopoulos W."/>
            <person name="He G."/>
            <person name="Johnson J."/>
            <person name="Nolan M."/>
            <person name="Tritt A."/>
            <person name="Barry K.W."/>
            <person name="Grigoriev I.V."/>
            <person name="Nagy L.G."/>
            <person name="Hibbett D."/>
            <person name="Henrissat B."/>
            <person name="Matheny P.B."/>
            <person name="Labbe J."/>
            <person name="Martin F.M."/>
        </authorList>
    </citation>
    <scope>NUCLEOTIDE SEQUENCE</scope>
    <source>
        <strain evidence="1">EC-137</strain>
    </source>
</reference>
<gene>
    <name evidence="1" type="ORF">K488DRAFT_52124</name>
</gene>
<dbReference type="EMBL" id="MU273581">
    <property type="protein sequence ID" value="KAI0031423.1"/>
    <property type="molecule type" value="Genomic_DNA"/>
</dbReference>
<name>A0ACB8QHV5_9AGAM</name>
<protein>
    <submittedName>
        <fullName evidence="1">Uncharacterized protein</fullName>
    </submittedName>
</protein>
<keyword evidence="2" id="KW-1185">Reference proteome</keyword>
<dbReference type="Proteomes" id="UP000814128">
    <property type="component" value="Unassembled WGS sequence"/>
</dbReference>
<proteinExistence type="predicted"/>
<accession>A0ACB8QHV5</accession>
<evidence type="ECO:0000313" key="2">
    <source>
        <dbReference type="Proteomes" id="UP000814128"/>
    </source>
</evidence>
<sequence length="343" mass="38170">MNSEDVRVHTSNVTRRVKMSDEQDHRRVFRSVLDNPFHVAWPSTPENVQKELLSHVEQLLVGIANFSARREEAYRQKRKSSRVHSIAKRRKIAVPTRLGETSTSRFNDNVHQEISSVDAVASGEPILTHFSPPIALRHLTIGINEVTRRLETYVRSLYRASCVISSTPAQPTSPSPSASQYRAPVCLVLVCRNDISPPALVAHLPQLVASCNPRVGRLAGEQKQTAEIKLTSLPRGAELIFARALGLKRVAALAIDADMPGLDGLQSWIDSIPILRAPWPLVNAVKAQQSMEPTHIKQLRTTAPKDLRAAREARARGRADAKNRNKSKAQNGKATQLSQIWEW</sequence>
<comment type="caution">
    <text evidence="1">The sequence shown here is derived from an EMBL/GenBank/DDBJ whole genome shotgun (WGS) entry which is preliminary data.</text>
</comment>